<sequence>MMTPFLATDSVAKEWYQQAHAWSRAAIERSFGRLKRRFAVLHYEVFFNEAK</sequence>
<protein>
    <submittedName>
        <fullName evidence="1">Uncharacterized protein</fullName>
    </submittedName>
</protein>
<dbReference type="Proteomes" id="UP000828390">
    <property type="component" value="Unassembled WGS sequence"/>
</dbReference>
<dbReference type="EMBL" id="JAIWYP010000001">
    <property type="protein sequence ID" value="KAH3889762.1"/>
    <property type="molecule type" value="Genomic_DNA"/>
</dbReference>
<comment type="caution">
    <text evidence="1">The sequence shown here is derived from an EMBL/GenBank/DDBJ whole genome shotgun (WGS) entry which is preliminary data.</text>
</comment>
<accession>A0A9D4N4W9</accession>
<evidence type="ECO:0000313" key="2">
    <source>
        <dbReference type="Proteomes" id="UP000828390"/>
    </source>
</evidence>
<evidence type="ECO:0000313" key="1">
    <source>
        <dbReference type="EMBL" id="KAH3889762.1"/>
    </source>
</evidence>
<proteinExistence type="predicted"/>
<gene>
    <name evidence="1" type="ORF">DPMN_013825</name>
</gene>
<organism evidence="1 2">
    <name type="scientific">Dreissena polymorpha</name>
    <name type="common">Zebra mussel</name>
    <name type="synonym">Mytilus polymorpha</name>
    <dbReference type="NCBI Taxonomy" id="45954"/>
    <lineage>
        <taxon>Eukaryota</taxon>
        <taxon>Metazoa</taxon>
        <taxon>Spiralia</taxon>
        <taxon>Lophotrochozoa</taxon>
        <taxon>Mollusca</taxon>
        <taxon>Bivalvia</taxon>
        <taxon>Autobranchia</taxon>
        <taxon>Heteroconchia</taxon>
        <taxon>Euheterodonta</taxon>
        <taxon>Imparidentia</taxon>
        <taxon>Neoheterodontei</taxon>
        <taxon>Myida</taxon>
        <taxon>Dreissenoidea</taxon>
        <taxon>Dreissenidae</taxon>
        <taxon>Dreissena</taxon>
    </lineage>
</organism>
<reference evidence="1" key="1">
    <citation type="journal article" date="2019" name="bioRxiv">
        <title>The Genome of the Zebra Mussel, Dreissena polymorpha: A Resource for Invasive Species Research.</title>
        <authorList>
            <person name="McCartney M.A."/>
            <person name="Auch B."/>
            <person name="Kono T."/>
            <person name="Mallez S."/>
            <person name="Zhang Y."/>
            <person name="Obille A."/>
            <person name="Becker A."/>
            <person name="Abrahante J.E."/>
            <person name="Garbe J."/>
            <person name="Badalamenti J.P."/>
            <person name="Herman A."/>
            <person name="Mangelson H."/>
            <person name="Liachko I."/>
            <person name="Sullivan S."/>
            <person name="Sone E.D."/>
            <person name="Koren S."/>
            <person name="Silverstein K.A.T."/>
            <person name="Beckman K.B."/>
            <person name="Gohl D.M."/>
        </authorList>
    </citation>
    <scope>NUCLEOTIDE SEQUENCE</scope>
    <source>
        <strain evidence="1">Duluth1</strain>
        <tissue evidence="1">Whole animal</tissue>
    </source>
</reference>
<reference evidence="1" key="2">
    <citation type="submission" date="2020-11" db="EMBL/GenBank/DDBJ databases">
        <authorList>
            <person name="McCartney M.A."/>
            <person name="Auch B."/>
            <person name="Kono T."/>
            <person name="Mallez S."/>
            <person name="Becker A."/>
            <person name="Gohl D.M."/>
            <person name="Silverstein K.A.T."/>
            <person name="Koren S."/>
            <person name="Bechman K.B."/>
            <person name="Herman A."/>
            <person name="Abrahante J.E."/>
            <person name="Garbe J."/>
        </authorList>
    </citation>
    <scope>NUCLEOTIDE SEQUENCE</scope>
    <source>
        <strain evidence="1">Duluth1</strain>
        <tissue evidence="1">Whole animal</tissue>
    </source>
</reference>
<dbReference type="AlphaFoldDB" id="A0A9D4N4W9"/>
<keyword evidence="2" id="KW-1185">Reference proteome</keyword>
<name>A0A9D4N4W9_DREPO</name>